<evidence type="ECO:0000313" key="1">
    <source>
        <dbReference type="EMBL" id="RHX89375.1"/>
    </source>
</evidence>
<dbReference type="OrthoDB" id="346022at2"/>
<dbReference type="AlphaFoldDB" id="A0A396Z3N5"/>
<comment type="caution">
    <text evidence="1">The sequence shown here is derived from an EMBL/GenBank/DDBJ whole genome shotgun (WGS) entry which is preliminary data.</text>
</comment>
<dbReference type="EMBL" id="QHCT01000004">
    <property type="protein sequence ID" value="RHX89375.1"/>
    <property type="molecule type" value="Genomic_DNA"/>
</dbReference>
<evidence type="ECO:0000313" key="2">
    <source>
        <dbReference type="Proteomes" id="UP000265798"/>
    </source>
</evidence>
<dbReference type="RefSeq" id="WP_118969534.1">
    <property type="nucleotide sequence ID" value="NZ_QHCT01000004.1"/>
</dbReference>
<sequence>MIILRWICFSSLILPLLFCLDRQRVDPERNHIFADIRIQRENKTIRLQFSFYREISEILNGQENRGFGKSPLLVDFPKIDGDPLIETERNGIKFYSIELVEEEKEYSISFMRKDGLYKGSFRIPQERLQNTIQVEFKK</sequence>
<proteinExistence type="predicted"/>
<name>A0A396Z3N5_9LEPT</name>
<protein>
    <submittedName>
        <fullName evidence="1">Uncharacterized protein</fullName>
    </submittedName>
</protein>
<gene>
    <name evidence="1" type="ORF">DLM75_16220</name>
</gene>
<reference evidence="2" key="1">
    <citation type="submission" date="2018-05" db="EMBL/GenBank/DDBJ databases">
        <title>Leptospira yasudae sp. nov. and Leptospira stimsonii sp. nov., two pathogenic species of the genus Leptospira isolated from environmental sources.</title>
        <authorList>
            <person name="Casanovas-Massana A."/>
            <person name="Hamond C."/>
            <person name="Santos L.A."/>
            <person name="Hacker K.P."/>
            <person name="Balassiano I."/>
            <person name="Medeiros M.A."/>
            <person name="Reis M.G."/>
            <person name="Ko A.I."/>
            <person name="Wunder E.A."/>
        </authorList>
    </citation>
    <scope>NUCLEOTIDE SEQUENCE [LARGE SCALE GENOMIC DNA]</scope>
    <source>
        <strain evidence="2">Yale</strain>
    </source>
</reference>
<accession>A0A396Z3N5</accession>
<dbReference type="Proteomes" id="UP000265798">
    <property type="component" value="Unassembled WGS sequence"/>
</dbReference>
<organism evidence="1 2">
    <name type="scientific">Leptospira stimsonii</name>
    <dbReference type="NCBI Taxonomy" id="2202203"/>
    <lineage>
        <taxon>Bacteria</taxon>
        <taxon>Pseudomonadati</taxon>
        <taxon>Spirochaetota</taxon>
        <taxon>Spirochaetia</taxon>
        <taxon>Leptospirales</taxon>
        <taxon>Leptospiraceae</taxon>
        <taxon>Leptospira</taxon>
    </lineage>
</organism>